<proteinExistence type="inferred from homology"/>
<protein>
    <submittedName>
        <fullName evidence="3">Allantoinase</fullName>
        <ecNumber evidence="3">3.5.2.5</ecNumber>
    </submittedName>
</protein>
<comment type="similarity">
    <text evidence="1">Belongs to the metallo-dependent hydrolases superfamily. Hydantoinase/dihydropyrimidinase family.</text>
</comment>
<dbReference type="EC" id="3.5.2.5" evidence="3"/>
<evidence type="ECO:0000259" key="2">
    <source>
        <dbReference type="Pfam" id="PF01979"/>
    </source>
</evidence>
<feature type="domain" description="Amidohydrolase-related" evidence="2">
    <location>
        <begin position="50"/>
        <end position="434"/>
    </location>
</feature>
<evidence type="ECO:0000313" key="4">
    <source>
        <dbReference type="Proteomes" id="UP000542776"/>
    </source>
</evidence>
<comment type="caution">
    <text evidence="3">The sequence shown here is derived from an EMBL/GenBank/DDBJ whole genome shotgun (WGS) entry which is preliminary data.</text>
</comment>
<sequence>MDRLIINGLVVTEAGPVEADIGITGGKVSALFARGTAGAAAEVIEADGLIVMPGAIDMHTHFTGSHDQPVKELRDGTIGAAVGGVTTVVEMPHSAPPATSVQNFNRKRALLDASVAVDFALWAGLDGDNLDELAGLDAAGAIAFKAFLTSGDPAGDAPDEKGLPQIRDGFLLDAMREIERFDGLIGIHAENHDLLVAAKAKLLAAGRHDIRAHAEAGPEIAEIEAVGRVLALARESGVRCHVVHVSSAKAAVLISAAKLDVRASFETCPHYLVLDEEDLVRIGANARCGPPLRPRATVDALWAEVLAGKVDALASDHCPYLPAQKRSGDSSIWEAGMGLTGVETLGPIFFSEAVNKRGLGLGEFARMTASGPAKLMGLYPQKGAIRIGADADLALYDPAAEWIVSGVLFHGLAPWSAFEGLACCGRVVHTLVRGISVQIDGHRKVEPGFGQFVTRMRQN</sequence>
<dbReference type="InterPro" id="IPR006680">
    <property type="entry name" value="Amidohydro-rel"/>
</dbReference>
<dbReference type="Pfam" id="PF01979">
    <property type="entry name" value="Amidohydro_1"/>
    <property type="match status" value="1"/>
</dbReference>
<dbReference type="InterPro" id="IPR050138">
    <property type="entry name" value="DHOase/Allantoinase_Hydrolase"/>
</dbReference>
<dbReference type="FunFam" id="3.20.20.140:FF:000174">
    <property type="entry name" value="Dihydropyrimidinase-related protein 2"/>
    <property type="match status" value="1"/>
</dbReference>
<dbReference type="GO" id="GO:0004038">
    <property type="term" value="F:allantoinase activity"/>
    <property type="evidence" value="ECO:0007669"/>
    <property type="project" value="UniProtKB-EC"/>
</dbReference>
<keyword evidence="4" id="KW-1185">Reference proteome</keyword>
<reference evidence="3 4" key="1">
    <citation type="submission" date="2020-08" db="EMBL/GenBank/DDBJ databases">
        <title>Genomic Encyclopedia of Type Strains, Phase IV (KMG-IV): sequencing the most valuable type-strain genomes for metagenomic binning, comparative biology and taxonomic classification.</title>
        <authorList>
            <person name="Goeker M."/>
        </authorList>
    </citation>
    <scope>NUCLEOTIDE SEQUENCE [LARGE SCALE GENOMIC DNA]</scope>
    <source>
        <strain evidence="3 4">DSM 102238</strain>
    </source>
</reference>
<dbReference type="Gene3D" id="3.20.20.140">
    <property type="entry name" value="Metal-dependent hydrolases"/>
    <property type="match status" value="1"/>
</dbReference>
<accession>A0A7W6H5R7</accession>
<organism evidence="3 4">
    <name type="scientific">Aureimonas pseudogalii</name>
    <dbReference type="NCBI Taxonomy" id="1744844"/>
    <lineage>
        <taxon>Bacteria</taxon>
        <taxon>Pseudomonadati</taxon>
        <taxon>Pseudomonadota</taxon>
        <taxon>Alphaproteobacteria</taxon>
        <taxon>Hyphomicrobiales</taxon>
        <taxon>Aurantimonadaceae</taxon>
        <taxon>Aureimonas</taxon>
    </lineage>
</organism>
<evidence type="ECO:0000313" key="3">
    <source>
        <dbReference type="EMBL" id="MBB3999065.1"/>
    </source>
</evidence>
<dbReference type="Proteomes" id="UP000542776">
    <property type="component" value="Unassembled WGS sequence"/>
</dbReference>
<keyword evidence="3" id="KW-0378">Hydrolase</keyword>
<gene>
    <name evidence="3" type="ORF">GGR04_002920</name>
</gene>
<dbReference type="GO" id="GO:0005737">
    <property type="term" value="C:cytoplasm"/>
    <property type="evidence" value="ECO:0007669"/>
    <property type="project" value="TreeGrafter"/>
</dbReference>
<dbReference type="SUPFAM" id="SSF51556">
    <property type="entry name" value="Metallo-dependent hydrolases"/>
    <property type="match status" value="1"/>
</dbReference>
<dbReference type="InterPro" id="IPR011059">
    <property type="entry name" value="Metal-dep_hydrolase_composite"/>
</dbReference>
<dbReference type="Gene3D" id="2.30.40.10">
    <property type="entry name" value="Urease, subunit C, domain 1"/>
    <property type="match status" value="1"/>
</dbReference>
<dbReference type="RefSeq" id="WP_183200611.1">
    <property type="nucleotide sequence ID" value="NZ_JACIEK010000007.1"/>
</dbReference>
<dbReference type="GO" id="GO:0006145">
    <property type="term" value="P:purine nucleobase catabolic process"/>
    <property type="evidence" value="ECO:0007669"/>
    <property type="project" value="TreeGrafter"/>
</dbReference>
<evidence type="ECO:0000256" key="1">
    <source>
        <dbReference type="ARBA" id="ARBA00008829"/>
    </source>
</evidence>
<dbReference type="AlphaFoldDB" id="A0A7W6H5R7"/>
<dbReference type="EMBL" id="JACIEK010000007">
    <property type="protein sequence ID" value="MBB3999065.1"/>
    <property type="molecule type" value="Genomic_DNA"/>
</dbReference>
<name>A0A7W6H5R7_9HYPH</name>
<dbReference type="SUPFAM" id="SSF51338">
    <property type="entry name" value="Composite domain of metallo-dependent hydrolases"/>
    <property type="match status" value="1"/>
</dbReference>
<dbReference type="PANTHER" id="PTHR43668:SF4">
    <property type="entry name" value="ALLANTOINASE"/>
    <property type="match status" value="1"/>
</dbReference>
<dbReference type="PANTHER" id="PTHR43668">
    <property type="entry name" value="ALLANTOINASE"/>
    <property type="match status" value="1"/>
</dbReference>
<dbReference type="InterPro" id="IPR032466">
    <property type="entry name" value="Metal_Hydrolase"/>
</dbReference>